<feature type="domain" description="Glycosyltransferase subfamily 4-like N-terminal" evidence="2">
    <location>
        <begin position="17"/>
        <end position="183"/>
    </location>
</feature>
<keyword evidence="3" id="KW-0808">Transferase</keyword>
<dbReference type="RefSeq" id="WP_378129295.1">
    <property type="nucleotide sequence ID" value="NZ_JBHSMI010000003.1"/>
</dbReference>
<dbReference type="EC" id="2.4.-.-" evidence="3"/>
<dbReference type="InterPro" id="IPR050194">
    <property type="entry name" value="Glycosyltransferase_grp1"/>
</dbReference>
<proteinExistence type="predicted"/>
<accession>A0ABW0HKW1</accession>
<reference evidence="4" key="1">
    <citation type="journal article" date="2019" name="Int. J. Syst. Evol. Microbiol.">
        <title>The Global Catalogue of Microorganisms (GCM) 10K type strain sequencing project: providing services to taxonomists for standard genome sequencing and annotation.</title>
        <authorList>
            <consortium name="The Broad Institute Genomics Platform"/>
            <consortium name="The Broad Institute Genome Sequencing Center for Infectious Disease"/>
            <person name="Wu L."/>
            <person name="Ma J."/>
        </authorList>
    </citation>
    <scope>NUCLEOTIDE SEQUENCE [LARGE SCALE GENOMIC DNA]</scope>
    <source>
        <strain evidence="4">CGMCC 1.18575</strain>
    </source>
</reference>
<dbReference type="SUPFAM" id="SSF53756">
    <property type="entry name" value="UDP-Glycosyltransferase/glycogen phosphorylase"/>
    <property type="match status" value="1"/>
</dbReference>
<dbReference type="Pfam" id="PF13439">
    <property type="entry name" value="Glyco_transf_4"/>
    <property type="match status" value="1"/>
</dbReference>
<dbReference type="Gene3D" id="3.40.50.2000">
    <property type="entry name" value="Glycogen Phosphorylase B"/>
    <property type="match status" value="2"/>
</dbReference>
<evidence type="ECO:0000313" key="3">
    <source>
        <dbReference type="EMBL" id="MFC5401593.1"/>
    </source>
</evidence>
<dbReference type="PANTHER" id="PTHR45947:SF3">
    <property type="entry name" value="SULFOQUINOVOSYL TRANSFERASE SQD2"/>
    <property type="match status" value="1"/>
</dbReference>
<name>A0ABW0HKW1_9BACL</name>
<comment type="caution">
    <text evidence="3">The sequence shown here is derived from an EMBL/GenBank/DDBJ whole genome shotgun (WGS) entry which is preliminary data.</text>
</comment>
<keyword evidence="4" id="KW-1185">Reference proteome</keyword>
<evidence type="ECO:0000259" key="2">
    <source>
        <dbReference type="Pfam" id="PF13439"/>
    </source>
</evidence>
<keyword evidence="3" id="KW-0328">Glycosyltransferase</keyword>
<dbReference type="CDD" id="cd03814">
    <property type="entry name" value="GT4-like"/>
    <property type="match status" value="1"/>
</dbReference>
<feature type="domain" description="Glycosyl transferase family 1" evidence="1">
    <location>
        <begin position="192"/>
        <end position="354"/>
    </location>
</feature>
<dbReference type="InterPro" id="IPR028098">
    <property type="entry name" value="Glyco_trans_4-like_N"/>
</dbReference>
<protein>
    <submittedName>
        <fullName evidence="3">Glycosyltransferase family 4 protein</fullName>
        <ecNumber evidence="3">2.4.-.-</ecNumber>
    </submittedName>
</protein>
<dbReference type="Pfam" id="PF00534">
    <property type="entry name" value="Glycos_transf_1"/>
    <property type="match status" value="1"/>
</dbReference>
<dbReference type="GO" id="GO:0016757">
    <property type="term" value="F:glycosyltransferase activity"/>
    <property type="evidence" value="ECO:0007669"/>
    <property type="project" value="UniProtKB-KW"/>
</dbReference>
<dbReference type="InterPro" id="IPR001296">
    <property type="entry name" value="Glyco_trans_1"/>
</dbReference>
<evidence type="ECO:0000313" key="4">
    <source>
        <dbReference type="Proteomes" id="UP001596113"/>
    </source>
</evidence>
<dbReference type="EMBL" id="JBHSMI010000003">
    <property type="protein sequence ID" value="MFC5401593.1"/>
    <property type="molecule type" value="Genomic_DNA"/>
</dbReference>
<dbReference type="Proteomes" id="UP001596113">
    <property type="component" value="Unassembled WGS sequence"/>
</dbReference>
<organism evidence="3 4">
    <name type="scientific">Cohnella soli</name>
    <dbReference type="NCBI Taxonomy" id="425005"/>
    <lineage>
        <taxon>Bacteria</taxon>
        <taxon>Bacillati</taxon>
        <taxon>Bacillota</taxon>
        <taxon>Bacilli</taxon>
        <taxon>Bacillales</taxon>
        <taxon>Paenibacillaceae</taxon>
        <taxon>Cohnella</taxon>
    </lineage>
</organism>
<evidence type="ECO:0000259" key="1">
    <source>
        <dbReference type="Pfam" id="PF00534"/>
    </source>
</evidence>
<sequence>MEKLRLALFTDTYAPEINGVAKTLERWVTYLRAQGHECLVFAPSRPRREKTMSEATERLMSMPFFLYPECRLAVPLSADAERKLLKFRPTAIHVATPFGTGVVGRHLAVKHGIPLVASHHTHFARYLPYYNLQWLGKLLWRYLHWFHRPCQKIYVPSNSVLEECRRAGWNRLEIWGRGVDTKRFRPHDNRAVLRRELGISTETFVALYAGRIAPEKDPEVAVEAVALLAGRGADITFVAAGDGPSAAELKELATAKGIQARFLGPIAQENLRLWMAASDTLLFPSATETFGNVVLEAMACGLPVIGAAGGAVPDTIRHGVNGLLCPPGDAAAFAEALERLSSGRAMRELLSEAGLRYARGRSWDEIFRGLKMSLEEEVGVRSAAL</sequence>
<gene>
    <name evidence="3" type="ORF">ACFPOF_02505</name>
</gene>
<dbReference type="PANTHER" id="PTHR45947">
    <property type="entry name" value="SULFOQUINOVOSYL TRANSFERASE SQD2"/>
    <property type="match status" value="1"/>
</dbReference>